<feature type="compositionally biased region" description="Low complexity" evidence="1">
    <location>
        <begin position="1"/>
        <end position="12"/>
    </location>
</feature>
<reference evidence="2 3" key="1">
    <citation type="submission" date="2020-04" db="EMBL/GenBank/DDBJ databases">
        <title>Perkinsus olseni comparative genomics.</title>
        <authorList>
            <person name="Bogema D.R."/>
        </authorList>
    </citation>
    <scope>NUCLEOTIDE SEQUENCE [LARGE SCALE GENOMIC DNA]</scope>
    <source>
        <strain evidence="2 3">ATCC PRA-207</strain>
    </source>
</reference>
<dbReference type="GO" id="GO:0003677">
    <property type="term" value="F:DNA binding"/>
    <property type="evidence" value="ECO:0007669"/>
    <property type="project" value="InterPro"/>
</dbReference>
<evidence type="ECO:0000313" key="3">
    <source>
        <dbReference type="Proteomes" id="UP000553632"/>
    </source>
</evidence>
<evidence type="ECO:0000256" key="1">
    <source>
        <dbReference type="SAM" id="MobiDB-lite"/>
    </source>
</evidence>
<sequence>MSSPSSPAGGSPVKQRRRLRKFGEPGDSPAASVEVSVKKERPGEDQRSRHRPVKVRPILPVERLASFKKEAARSVFGANESPFRPKSSSLSAAKFVPKRPDARTIGSGEPTLAKAIGKIAREMNASSEEEPMPSSVKVILMNAMKDSADKKRREKMKGSSRAAVISTAAHSGSSSRPIHQLLGGGLKPADELSKAEFRKQGQPLTERPLDDVAFGAIEDGIQEYPPLSVPYYSTRRIHHDILRATGYTETSLLDTLKTEGKRPVLVEMAGATVEQESSGVSQLFVEDNSAESGKESSLRQDQFFLVQLPNTFPRVLAEKEDDEGKQTAKASQPPAPELDVASFYDVPDGKLGTLRVHKSGRVSLVIGDIEILCLNFSTTFVELPSSNTSSLMAGFFLTLYRSDRSGSLKELHSYLQRVKHVDEHPEDLATLDEARLLSLAAINEVLENPEFREDGPLYHKSRILKFPGTGERAWHQNSSGSCTSGLLYATYNVIRWSLSDPNGDPDALANLQSLGRNILMHYIQFPGNEADTTESSMFPFTSADLEVIQSLGCSSSAWQVVLAHKPGKPYSEGFDSWKADYSELRGVDKPLAAGCSGSSRSALRIAAISEHMQFVLEAATMAAEAFPHQGSVTVGTYFAKFRHVASEGELGPMRVEVRRSYEALWDGLQDARLEDIDRVMADAWMDGFWREADAILCVDVALWICGLMHHNRPPLFQDRGMIVYSNTALLCQLPPAVPLEVVWKALDDLINHPRTWIASPNKITAMQIKYQFIRPCCAGYRAVRAGVLEPPRGVGISRAPPGLSLAVPVAALYCKSELMHSHGSACEAGRRRCTGI</sequence>
<protein>
    <submittedName>
        <fullName evidence="2">Uncharacterized protein</fullName>
    </submittedName>
</protein>
<accession>A0A7J6SL31</accession>
<name>A0A7J6SL31_PEROL</name>
<organism evidence="2 3">
    <name type="scientific">Perkinsus olseni</name>
    <name type="common">Perkinsus atlanticus</name>
    <dbReference type="NCBI Taxonomy" id="32597"/>
    <lineage>
        <taxon>Eukaryota</taxon>
        <taxon>Sar</taxon>
        <taxon>Alveolata</taxon>
        <taxon>Perkinsozoa</taxon>
        <taxon>Perkinsea</taxon>
        <taxon>Perkinsida</taxon>
        <taxon>Perkinsidae</taxon>
        <taxon>Perkinsus</taxon>
    </lineage>
</organism>
<feature type="region of interest" description="Disordered" evidence="1">
    <location>
        <begin position="319"/>
        <end position="338"/>
    </location>
</feature>
<dbReference type="GO" id="GO:0006383">
    <property type="term" value="P:transcription by RNA polymerase III"/>
    <property type="evidence" value="ECO:0007669"/>
    <property type="project" value="InterPro"/>
</dbReference>
<feature type="region of interest" description="Disordered" evidence="1">
    <location>
        <begin position="79"/>
        <end position="109"/>
    </location>
</feature>
<gene>
    <name evidence="2" type="ORF">FOZ63_005270</name>
</gene>
<dbReference type="EMBL" id="JABANO010017570">
    <property type="protein sequence ID" value="KAF4733252.1"/>
    <property type="molecule type" value="Genomic_DNA"/>
</dbReference>
<comment type="caution">
    <text evidence="2">The sequence shown here is derived from an EMBL/GenBank/DDBJ whole genome shotgun (WGS) entry which is preliminary data.</text>
</comment>
<feature type="region of interest" description="Disordered" evidence="1">
    <location>
        <begin position="1"/>
        <end position="55"/>
    </location>
</feature>
<keyword evidence="3" id="KW-1185">Reference proteome</keyword>
<dbReference type="Proteomes" id="UP000553632">
    <property type="component" value="Unassembled WGS sequence"/>
</dbReference>
<dbReference type="GO" id="GO:0005666">
    <property type="term" value="C:RNA polymerase III complex"/>
    <property type="evidence" value="ECO:0007669"/>
    <property type="project" value="InterPro"/>
</dbReference>
<proteinExistence type="predicted"/>
<dbReference type="AlphaFoldDB" id="A0A7J6SL31"/>
<evidence type="ECO:0000313" key="2">
    <source>
        <dbReference type="EMBL" id="KAF4733252.1"/>
    </source>
</evidence>
<dbReference type="InterPro" id="IPR007811">
    <property type="entry name" value="RPC4"/>
</dbReference>
<feature type="compositionally biased region" description="Polar residues" evidence="1">
    <location>
        <begin position="168"/>
        <end position="177"/>
    </location>
</feature>
<dbReference type="Pfam" id="PF05132">
    <property type="entry name" value="RNA_pol_Rpc4"/>
    <property type="match status" value="1"/>
</dbReference>
<feature type="compositionally biased region" description="Basic and acidic residues" evidence="1">
    <location>
        <begin position="36"/>
        <end position="47"/>
    </location>
</feature>
<feature type="region of interest" description="Disordered" evidence="1">
    <location>
        <begin position="147"/>
        <end position="177"/>
    </location>
</feature>